<evidence type="ECO:0000256" key="4">
    <source>
        <dbReference type="ARBA" id="ARBA00008226"/>
    </source>
</evidence>
<feature type="transmembrane region" description="Helical" evidence="20">
    <location>
        <begin position="482"/>
        <end position="504"/>
    </location>
</feature>
<evidence type="ECO:0000256" key="6">
    <source>
        <dbReference type="ARBA" id="ARBA00022598"/>
    </source>
</evidence>
<dbReference type="Pfam" id="PF02535">
    <property type="entry name" value="Zip"/>
    <property type="match status" value="1"/>
</dbReference>
<dbReference type="GO" id="GO:0000139">
    <property type="term" value="C:Golgi membrane"/>
    <property type="evidence" value="ECO:0007669"/>
    <property type="project" value="UniProtKB-SubCell"/>
</dbReference>
<keyword evidence="11" id="KW-0809">Transit peptide</keyword>
<keyword evidence="15 20" id="KW-0472">Membrane</keyword>
<feature type="transmembrane region" description="Helical" evidence="20">
    <location>
        <begin position="516"/>
        <end position="539"/>
    </location>
</feature>
<evidence type="ECO:0000313" key="23">
    <source>
        <dbReference type="EMBL" id="CAD2122519.1"/>
    </source>
</evidence>
<evidence type="ECO:0000256" key="3">
    <source>
        <dbReference type="ARBA" id="ARBA00004394"/>
    </source>
</evidence>
<dbReference type="FunFam" id="3.30.70.380:FF:000002">
    <property type="entry name" value="phenylalanine--tRNA ligase, mitochondrial"/>
    <property type="match status" value="1"/>
</dbReference>
<comment type="subcellular location">
    <subcellularLocation>
        <location evidence="1">Endomembrane system</location>
        <topology evidence="1">Multi-pass membrane protein</topology>
    </subcellularLocation>
    <subcellularLocation>
        <location evidence="3">Golgi apparatus membrane</location>
    </subcellularLocation>
    <subcellularLocation>
        <location evidence="2">Mitochondrion matrix</location>
    </subcellularLocation>
</comment>
<dbReference type="Pfam" id="PF01409">
    <property type="entry name" value="tRNA-synt_2d"/>
    <property type="match status" value="2"/>
</dbReference>
<evidence type="ECO:0000256" key="14">
    <source>
        <dbReference type="ARBA" id="ARBA00023128"/>
    </source>
</evidence>
<evidence type="ECO:0000256" key="9">
    <source>
        <dbReference type="ARBA" id="ARBA00022840"/>
    </source>
</evidence>
<evidence type="ECO:0000256" key="19">
    <source>
        <dbReference type="ARBA" id="ARBA00057761"/>
    </source>
</evidence>
<dbReference type="PANTHER" id="PTHR16133">
    <property type="entry name" value="SOLUTE CARRIER FAMILY 39 ZINC TRANSPORTER , MEMBER 9-RELATED"/>
    <property type="match status" value="1"/>
</dbReference>
<evidence type="ECO:0000256" key="5">
    <source>
        <dbReference type="ARBA" id="ARBA00012814"/>
    </source>
</evidence>
<sequence length="870" mass="97740">MKVFSKLLLVNYSVAGQLHLNYFHLIRPYSLDATCKNLKQEQPKPSGLRFDAPSHFELDGRRIATSPDIWNISTRVEQLLQRRLLEEEGNPLNLLKRKITDYFNSTYRKPRASSPLFAICENEPRLVDVFENFDSLLIPEAHPSRRTSDTYYASDDFCLRAHTSAHQFELLKKGLDNFLIVGDVYRRDEIDKTHFPCFHQIEGVRTYAPHELFGRDSPMPFFEEIHHDSEPIRTDEKQETHTIATAKLLESELKKALEMLCQAIFSGAKPEGEIQMRWTPTYFPFTHPSFELEVLFEDKWLEVLGCGIMEQSLLDSAGAGERVGWAFGLGLERLAMILYGIPDIRLFWSKDTGFINQFKGLSPSDVVKYKEISKQPQLFMDISFWLPEHFEGDSSIESLRSDVFDVIRMMGGDLIEQVSLSDEYLNKKTGRKSQTYRITYRSMDRPLSKEEVNVIHKKIESYLVDKFGMDIQRKNVCMDEPILALISLTLFVGSYFAGCIPLFFTLNEKRIRIASIFGAGLLVGTALCVIIPEGVSALLESSNSHLENQQIINQPVQAKLSEQMALNIPKPAVVPLVNDDQRLRNQRNEGKVDDKNKDNNVAPIENNKIKEESNKNLAKFPKKREVLYNKNHPDKHFDESQHKNSIDGKIGFPLLIGFLFMFVIEQLTKMGTYGRNNSKSVSTIGLVIHAFADGIAMGSASSAGSKLEMQMLVFVAIMLHKAPAAFALTSILLAQGLDKLRIRRHLLIFSLAAPIGTVVTYALLQMTSGTVEGPVTGEALPSSNVTGLILLFSAGTFLYIATVHVMPELMESRCSSIQNSGMNGSRELLLGGLSTSQSSGRPSIFDILIFCVSALIPAFISSVSHGGHGH</sequence>
<evidence type="ECO:0000259" key="21">
    <source>
        <dbReference type="PROSITE" id="PS50862"/>
    </source>
</evidence>
<protein>
    <recommendedName>
        <fullName evidence="5">phenylalanine--tRNA ligase</fullName>
        <ecNumber evidence="5">6.1.1.20</ecNumber>
    </recommendedName>
    <alternativeName>
        <fullName evidence="17">Phenylalanyl-tRNA synthetase</fullName>
    </alternativeName>
</protein>
<evidence type="ECO:0000256" key="8">
    <source>
        <dbReference type="ARBA" id="ARBA00022741"/>
    </source>
</evidence>
<dbReference type="InterPro" id="IPR045891">
    <property type="entry name" value="ZIP9"/>
</dbReference>
<proteinExistence type="inferred from homology"/>
<evidence type="ECO:0000256" key="15">
    <source>
        <dbReference type="ARBA" id="ARBA00023136"/>
    </source>
</evidence>
<dbReference type="InterPro" id="IPR045864">
    <property type="entry name" value="aa-tRNA-synth_II/BPL/LPL"/>
</dbReference>
<evidence type="ECO:0000256" key="13">
    <source>
        <dbReference type="ARBA" id="ARBA00023034"/>
    </source>
</evidence>
<name>A0A6V7TIV4_MELEN</name>
<feature type="transmembrane region" description="Helical" evidence="20">
    <location>
        <begin position="650"/>
        <end position="668"/>
    </location>
</feature>
<dbReference type="Proteomes" id="UP000580250">
    <property type="component" value="Unassembled WGS sequence"/>
</dbReference>
<dbReference type="SUPFAM" id="SSF55681">
    <property type="entry name" value="Class II aaRS and biotin synthetases"/>
    <property type="match status" value="1"/>
</dbReference>
<evidence type="ECO:0000256" key="1">
    <source>
        <dbReference type="ARBA" id="ARBA00004127"/>
    </source>
</evidence>
<dbReference type="GO" id="GO:0006829">
    <property type="term" value="P:zinc ion transport"/>
    <property type="evidence" value="ECO:0007669"/>
    <property type="project" value="InterPro"/>
</dbReference>
<comment type="catalytic activity">
    <reaction evidence="18">
        <text>tRNA(Phe) + L-phenylalanine + ATP = L-phenylalanyl-tRNA(Phe) + AMP + diphosphate + H(+)</text>
        <dbReference type="Rhea" id="RHEA:19413"/>
        <dbReference type="Rhea" id="RHEA-COMP:9668"/>
        <dbReference type="Rhea" id="RHEA-COMP:9699"/>
        <dbReference type="ChEBI" id="CHEBI:15378"/>
        <dbReference type="ChEBI" id="CHEBI:30616"/>
        <dbReference type="ChEBI" id="CHEBI:33019"/>
        <dbReference type="ChEBI" id="CHEBI:58095"/>
        <dbReference type="ChEBI" id="CHEBI:78442"/>
        <dbReference type="ChEBI" id="CHEBI:78531"/>
        <dbReference type="ChEBI" id="CHEBI:456215"/>
        <dbReference type="EC" id="6.1.1.20"/>
    </reaction>
</comment>
<keyword evidence="6" id="KW-0436">Ligase</keyword>
<dbReference type="PROSITE" id="PS51447">
    <property type="entry name" value="FDX_ACB"/>
    <property type="match status" value="1"/>
</dbReference>
<evidence type="ECO:0000256" key="16">
    <source>
        <dbReference type="ARBA" id="ARBA00023146"/>
    </source>
</evidence>
<dbReference type="EMBL" id="CAJEWN010000001">
    <property type="protein sequence ID" value="CAD2122519.1"/>
    <property type="molecule type" value="Genomic_DNA"/>
</dbReference>
<dbReference type="SUPFAM" id="SSF54991">
    <property type="entry name" value="Anticodon-binding domain of PheRS"/>
    <property type="match status" value="1"/>
</dbReference>
<keyword evidence="8" id="KW-0547">Nucleotide-binding</keyword>
<evidence type="ECO:0000256" key="12">
    <source>
        <dbReference type="ARBA" id="ARBA00022989"/>
    </source>
</evidence>
<accession>A0A6V7TIV4</accession>
<dbReference type="GO" id="GO:0005524">
    <property type="term" value="F:ATP binding"/>
    <property type="evidence" value="ECO:0007669"/>
    <property type="project" value="UniProtKB-KW"/>
</dbReference>
<dbReference type="InterPro" id="IPR002319">
    <property type="entry name" value="Phenylalanyl-tRNA_Synthase"/>
</dbReference>
<dbReference type="GO" id="GO:0006432">
    <property type="term" value="P:phenylalanyl-tRNA aminoacylation"/>
    <property type="evidence" value="ECO:0007669"/>
    <property type="project" value="InterPro"/>
</dbReference>
<reference evidence="23 24" key="1">
    <citation type="submission" date="2020-08" db="EMBL/GenBank/DDBJ databases">
        <authorList>
            <person name="Koutsovoulos G."/>
            <person name="Danchin GJ E."/>
        </authorList>
    </citation>
    <scope>NUCLEOTIDE SEQUENCE [LARGE SCALE GENOMIC DNA]</scope>
</reference>
<keyword evidence="14" id="KW-0496">Mitochondrion</keyword>
<feature type="transmembrane region" description="Helical" evidence="20">
    <location>
        <begin position="784"/>
        <end position="806"/>
    </location>
</feature>
<gene>
    <name evidence="23" type="ORF">MENT_LOCUS206</name>
</gene>
<keyword evidence="7 20" id="KW-0812">Transmembrane</keyword>
<comment type="similarity">
    <text evidence="4">Belongs to the class-II aminoacyl-tRNA synthetase family.</text>
</comment>
<feature type="transmembrane region" description="Helical" evidence="20">
    <location>
        <begin position="746"/>
        <end position="764"/>
    </location>
</feature>
<dbReference type="GO" id="GO:0000049">
    <property type="term" value="F:tRNA binding"/>
    <property type="evidence" value="ECO:0007669"/>
    <property type="project" value="InterPro"/>
</dbReference>
<evidence type="ECO:0000256" key="11">
    <source>
        <dbReference type="ARBA" id="ARBA00022946"/>
    </source>
</evidence>
<keyword evidence="13" id="KW-0333">Golgi apparatus</keyword>
<feature type="transmembrane region" description="Helical" evidence="20">
    <location>
        <begin position="680"/>
        <end position="700"/>
    </location>
</feature>
<dbReference type="AlphaFoldDB" id="A0A6V7TIV4"/>
<dbReference type="Gene3D" id="3.30.930.10">
    <property type="entry name" value="Bira Bifunctional Protein, Domain 2"/>
    <property type="match status" value="1"/>
</dbReference>
<evidence type="ECO:0000256" key="2">
    <source>
        <dbReference type="ARBA" id="ARBA00004305"/>
    </source>
</evidence>
<comment type="caution">
    <text evidence="23">The sequence shown here is derived from an EMBL/GenBank/DDBJ whole genome shotgun (WGS) entry which is preliminary data.</text>
</comment>
<dbReference type="Pfam" id="PF03147">
    <property type="entry name" value="FDX-ACB"/>
    <property type="match status" value="1"/>
</dbReference>
<dbReference type="CDD" id="cd00496">
    <property type="entry name" value="PheRS_alpha_core"/>
    <property type="match status" value="1"/>
</dbReference>
<dbReference type="SMART" id="SM00896">
    <property type="entry name" value="FDX-ACB"/>
    <property type="match status" value="1"/>
</dbReference>
<dbReference type="GO" id="GO:0005759">
    <property type="term" value="C:mitochondrial matrix"/>
    <property type="evidence" value="ECO:0007669"/>
    <property type="project" value="UniProtKB-SubCell"/>
</dbReference>
<evidence type="ECO:0000313" key="24">
    <source>
        <dbReference type="Proteomes" id="UP000580250"/>
    </source>
</evidence>
<evidence type="ECO:0000259" key="22">
    <source>
        <dbReference type="PROSITE" id="PS51447"/>
    </source>
</evidence>
<organism evidence="23 24">
    <name type="scientific">Meloidogyne enterolobii</name>
    <name type="common">Root-knot nematode worm</name>
    <name type="synonym">Meloidogyne mayaguensis</name>
    <dbReference type="NCBI Taxonomy" id="390850"/>
    <lineage>
        <taxon>Eukaryota</taxon>
        <taxon>Metazoa</taxon>
        <taxon>Ecdysozoa</taxon>
        <taxon>Nematoda</taxon>
        <taxon>Chromadorea</taxon>
        <taxon>Rhabditida</taxon>
        <taxon>Tylenchina</taxon>
        <taxon>Tylenchomorpha</taxon>
        <taxon>Tylenchoidea</taxon>
        <taxon>Meloidogynidae</taxon>
        <taxon>Meloidogyninae</taxon>
        <taxon>Meloidogyne</taxon>
    </lineage>
</organism>
<dbReference type="InterPro" id="IPR004530">
    <property type="entry name" value="Phe-tRNA-synth_IIc_mito"/>
</dbReference>
<evidence type="ECO:0000256" key="10">
    <source>
        <dbReference type="ARBA" id="ARBA00022917"/>
    </source>
</evidence>
<feature type="transmembrane region" description="Helical" evidence="20">
    <location>
        <begin position="844"/>
        <end position="864"/>
    </location>
</feature>
<dbReference type="InterPro" id="IPR003689">
    <property type="entry name" value="ZIP"/>
</dbReference>
<dbReference type="NCBIfam" id="TIGR00469">
    <property type="entry name" value="pheS_mito"/>
    <property type="match status" value="1"/>
</dbReference>
<keyword evidence="10" id="KW-0648">Protein biosynthesis</keyword>
<feature type="domain" description="FDX-ACB" evidence="22">
    <location>
        <begin position="373"/>
        <end position="472"/>
    </location>
</feature>
<dbReference type="PROSITE" id="PS50862">
    <property type="entry name" value="AA_TRNA_LIGASE_II"/>
    <property type="match status" value="1"/>
</dbReference>
<dbReference type="Gene3D" id="3.30.70.380">
    <property type="entry name" value="Ferrodoxin-fold anticodon-binding domain"/>
    <property type="match status" value="1"/>
</dbReference>
<evidence type="ECO:0000256" key="18">
    <source>
        <dbReference type="ARBA" id="ARBA00049255"/>
    </source>
</evidence>
<dbReference type="PANTHER" id="PTHR16133:SF0">
    <property type="entry name" value="ZINC_IRON REGULATED TRANSPORTER-RELATED PROTEIN 102B, ISOFORM E"/>
    <property type="match status" value="1"/>
</dbReference>
<dbReference type="InterPro" id="IPR006195">
    <property type="entry name" value="aa-tRNA-synth_II"/>
</dbReference>
<feature type="transmembrane region" description="Helical" evidence="20">
    <location>
        <begin position="712"/>
        <end position="734"/>
    </location>
</feature>
<evidence type="ECO:0000256" key="20">
    <source>
        <dbReference type="SAM" id="Phobius"/>
    </source>
</evidence>
<evidence type="ECO:0000256" key="17">
    <source>
        <dbReference type="ARBA" id="ARBA00031194"/>
    </source>
</evidence>
<keyword evidence="9" id="KW-0067">ATP-binding</keyword>
<dbReference type="OrthoDB" id="4457at2759"/>
<comment type="function">
    <text evidence="19">Is responsible for the charging of tRNA(Phe) with phenylalanine in mitochondrial translation.</text>
</comment>
<keyword evidence="16" id="KW-0030">Aminoacyl-tRNA synthetase</keyword>
<dbReference type="InterPro" id="IPR036690">
    <property type="entry name" value="Fdx_antiC-bd_sf"/>
</dbReference>
<keyword evidence="12 20" id="KW-1133">Transmembrane helix</keyword>
<dbReference type="FunFam" id="3.30.930.10:FF:000053">
    <property type="entry name" value="Phenylalanyl-tRNA synthetase mitochondrial"/>
    <property type="match status" value="1"/>
</dbReference>
<dbReference type="InterPro" id="IPR005121">
    <property type="entry name" value="Fdx_antiC-bd"/>
</dbReference>
<dbReference type="EC" id="6.1.1.20" evidence="5"/>
<evidence type="ECO:0000256" key="7">
    <source>
        <dbReference type="ARBA" id="ARBA00022692"/>
    </source>
</evidence>
<dbReference type="GO" id="GO:0046873">
    <property type="term" value="F:metal ion transmembrane transporter activity"/>
    <property type="evidence" value="ECO:0007669"/>
    <property type="project" value="InterPro"/>
</dbReference>
<feature type="domain" description="Aminoacyl-transfer RNA synthetases class-II family profile" evidence="21">
    <location>
        <begin position="182"/>
        <end position="363"/>
    </location>
</feature>
<dbReference type="GO" id="GO:0004826">
    <property type="term" value="F:phenylalanine-tRNA ligase activity"/>
    <property type="evidence" value="ECO:0007669"/>
    <property type="project" value="UniProtKB-EC"/>
</dbReference>